<dbReference type="PANTHER" id="PTHR43103">
    <property type="entry name" value="NUCLEOSIDE-DIPHOSPHATE-SUGAR EPIMERASE"/>
    <property type="match status" value="1"/>
</dbReference>
<comment type="caution">
    <text evidence="5">The sequence shown here is derived from an EMBL/GenBank/DDBJ whole genome shotgun (WGS) entry which is preliminary data.</text>
</comment>
<dbReference type="Pfam" id="PF01370">
    <property type="entry name" value="Epimerase"/>
    <property type="match status" value="1"/>
</dbReference>
<dbReference type="SUPFAM" id="SSF51735">
    <property type="entry name" value="NAD(P)-binding Rossmann-fold domains"/>
    <property type="match status" value="1"/>
</dbReference>
<evidence type="ECO:0000313" key="6">
    <source>
        <dbReference type="Proteomes" id="UP001549321"/>
    </source>
</evidence>
<dbReference type="PANTHER" id="PTHR43103:SF5">
    <property type="entry name" value="4-EPIMERASE, PUTATIVE (AFU_ORTHOLOGUE AFUA_7G00360)-RELATED"/>
    <property type="match status" value="1"/>
</dbReference>
<accession>A0ABV2R3Y8</accession>
<keyword evidence="3" id="KW-0520">NAD</keyword>
<protein>
    <submittedName>
        <fullName evidence="5">Nucleoside-diphosphate-sugar epimerase</fullName>
    </submittedName>
</protein>
<comment type="similarity">
    <text evidence="1">Belongs to the NAD(P)-dependent epimerase/dehydratase family.</text>
</comment>
<sequence>MRIVITGSSGLLGRHVAAAAVAAGHDVLGIDSVPPPAGSGWRHVTADLTDLGIAMQLVRDADAVFHIAAIPRPTGRAAAEVFQTNMALAYNVIEASALSGVTRFVYASSFSIFGYPFFTNWPKQLYLPIDDNHPAGPQDAYGLSKWLGEEMVQAAVARGAFTAVSLRMPWVQTPEGFAGQIGPRRASGDAGRDLWSYIDARDAADAFLLALQAPVEGHARVMISAADSYMDEPTAELAERAFPDVTRNPMPGFASTFDLDNARRTLGYEPRHSWRDYPTS</sequence>
<keyword evidence="2" id="KW-0560">Oxidoreductase</keyword>
<dbReference type="InterPro" id="IPR001509">
    <property type="entry name" value="Epimerase_deHydtase"/>
</dbReference>
<dbReference type="CDD" id="cd08946">
    <property type="entry name" value="SDR_e"/>
    <property type="match status" value="1"/>
</dbReference>
<dbReference type="Proteomes" id="UP001549321">
    <property type="component" value="Unassembled WGS sequence"/>
</dbReference>
<keyword evidence="6" id="KW-1185">Reference proteome</keyword>
<reference evidence="5 6" key="1">
    <citation type="submission" date="2024-06" db="EMBL/GenBank/DDBJ databases">
        <title>Sorghum-associated microbial communities from plants grown in Nebraska, USA.</title>
        <authorList>
            <person name="Schachtman D."/>
        </authorList>
    </citation>
    <scope>NUCLEOTIDE SEQUENCE [LARGE SCALE GENOMIC DNA]</scope>
    <source>
        <strain evidence="5 6">3207</strain>
    </source>
</reference>
<organism evidence="5 6">
    <name type="scientific">Kaistia defluvii</name>
    <dbReference type="NCBI Taxonomy" id="410841"/>
    <lineage>
        <taxon>Bacteria</taxon>
        <taxon>Pseudomonadati</taxon>
        <taxon>Pseudomonadota</taxon>
        <taxon>Alphaproteobacteria</taxon>
        <taxon>Hyphomicrobiales</taxon>
        <taxon>Kaistiaceae</taxon>
        <taxon>Kaistia</taxon>
    </lineage>
</organism>
<evidence type="ECO:0000256" key="1">
    <source>
        <dbReference type="ARBA" id="ARBA00007637"/>
    </source>
</evidence>
<name>A0ABV2R3Y8_9HYPH</name>
<dbReference type="Gene3D" id="3.40.50.720">
    <property type="entry name" value="NAD(P)-binding Rossmann-like Domain"/>
    <property type="match status" value="1"/>
</dbReference>
<evidence type="ECO:0000313" key="5">
    <source>
        <dbReference type="EMBL" id="MET4635987.1"/>
    </source>
</evidence>
<evidence type="ECO:0000256" key="2">
    <source>
        <dbReference type="ARBA" id="ARBA00023002"/>
    </source>
</evidence>
<gene>
    <name evidence="5" type="ORF">ABIE08_003938</name>
</gene>
<proteinExistence type="inferred from homology"/>
<feature type="domain" description="NAD-dependent epimerase/dehydratase" evidence="4">
    <location>
        <begin position="3"/>
        <end position="218"/>
    </location>
</feature>
<dbReference type="RefSeq" id="WP_354553521.1">
    <property type="nucleotide sequence ID" value="NZ_JBEPSM010000003.1"/>
</dbReference>
<dbReference type="InterPro" id="IPR036291">
    <property type="entry name" value="NAD(P)-bd_dom_sf"/>
</dbReference>
<evidence type="ECO:0000259" key="4">
    <source>
        <dbReference type="Pfam" id="PF01370"/>
    </source>
</evidence>
<evidence type="ECO:0000256" key="3">
    <source>
        <dbReference type="ARBA" id="ARBA00023027"/>
    </source>
</evidence>
<dbReference type="EMBL" id="JBEPSM010000003">
    <property type="protein sequence ID" value="MET4635987.1"/>
    <property type="molecule type" value="Genomic_DNA"/>
</dbReference>